<comment type="caution">
    <text evidence="1">The sequence shown here is derived from an EMBL/GenBank/DDBJ whole genome shotgun (WGS) entry which is preliminary data.</text>
</comment>
<sequence>TVEAHYHPEGFVNDIWDDASCEVDLVGCALSPGFWKGGEGVQKWDQRTGDPATSDPIALTAGFATFTIFLWLDASLVDSSYLDVLNLPTHGDVTIQLAFKYIAARLNQAAFGVPTGVDTLLVNIDTYFGTNPVGSDPNGQAKQEGRGLLNELNDYFRTVGEEFCPNTGDIPEL</sequence>
<evidence type="ECO:0000313" key="1">
    <source>
        <dbReference type="EMBL" id="GAG48035.1"/>
    </source>
</evidence>
<accession>X0XXH3</accession>
<dbReference type="EMBL" id="BARS01055682">
    <property type="protein sequence ID" value="GAG48035.1"/>
    <property type="molecule type" value="Genomic_DNA"/>
</dbReference>
<reference evidence="1" key="1">
    <citation type="journal article" date="2014" name="Front. Microbiol.">
        <title>High frequency of phylogenetically diverse reductive dehalogenase-homologous genes in deep subseafloor sedimentary metagenomes.</title>
        <authorList>
            <person name="Kawai M."/>
            <person name="Futagami T."/>
            <person name="Toyoda A."/>
            <person name="Takaki Y."/>
            <person name="Nishi S."/>
            <person name="Hori S."/>
            <person name="Arai W."/>
            <person name="Tsubouchi T."/>
            <person name="Morono Y."/>
            <person name="Uchiyama I."/>
            <person name="Ito T."/>
            <person name="Fujiyama A."/>
            <person name="Inagaki F."/>
            <person name="Takami H."/>
        </authorList>
    </citation>
    <scope>NUCLEOTIDE SEQUENCE</scope>
    <source>
        <strain evidence="1">Expedition CK06-06</strain>
    </source>
</reference>
<organism evidence="1">
    <name type="scientific">marine sediment metagenome</name>
    <dbReference type="NCBI Taxonomy" id="412755"/>
    <lineage>
        <taxon>unclassified sequences</taxon>
        <taxon>metagenomes</taxon>
        <taxon>ecological metagenomes</taxon>
    </lineage>
</organism>
<name>X0XXH3_9ZZZZ</name>
<dbReference type="AlphaFoldDB" id="X0XXH3"/>
<gene>
    <name evidence="1" type="ORF">S01H1_82169</name>
</gene>
<feature type="non-terminal residue" evidence="1">
    <location>
        <position position="1"/>
    </location>
</feature>
<protein>
    <submittedName>
        <fullName evidence="1">Uncharacterized protein</fullName>
    </submittedName>
</protein>
<proteinExistence type="predicted"/>